<dbReference type="EMBL" id="JABSTQ010009722">
    <property type="protein sequence ID" value="KAG0426401.1"/>
    <property type="molecule type" value="Genomic_DNA"/>
</dbReference>
<comment type="caution">
    <text evidence="1">The sequence shown here is derived from an EMBL/GenBank/DDBJ whole genome shotgun (WGS) entry which is preliminary data.</text>
</comment>
<reference evidence="1 2" key="1">
    <citation type="journal article" date="2020" name="Cell">
        <title>Large-Scale Comparative Analyses of Tick Genomes Elucidate Their Genetic Diversity and Vector Capacities.</title>
        <authorList>
            <consortium name="Tick Genome and Microbiome Consortium (TIGMIC)"/>
            <person name="Jia N."/>
            <person name="Wang J."/>
            <person name="Shi W."/>
            <person name="Du L."/>
            <person name="Sun Y."/>
            <person name="Zhan W."/>
            <person name="Jiang J.F."/>
            <person name="Wang Q."/>
            <person name="Zhang B."/>
            <person name="Ji P."/>
            <person name="Bell-Sakyi L."/>
            <person name="Cui X.M."/>
            <person name="Yuan T.T."/>
            <person name="Jiang B.G."/>
            <person name="Yang W.F."/>
            <person name="Lam T.T."/>
            <person name="Chang Q.C."/>
            <person name="Ding S.J."/>
            <person name="Wang X.J."/>
            <person name="Zhu J.G."/>
            <person name="Ruan X.D."/>
            <person name="Zhao L."/>
            <person name="Wei J.T."/>
            <person name="Ye R.Z."/>
            <person name="Que T.C."/>
            <person name="Du C.H."/>
            <person name="Zhou Y.H."/>
            <person name="Cheng J.X."/>
            <person name="Dai P.F."/>
            <person name="Guo W.B."/>
            <person name="Han X.H."/>
            <person name="Huang E.J."/>
            <person name="Li L.F."/>
            <person name="Wei W."/>
            <person name="Gao Y.C."/>
            <person name="Liu J.Z."/>
            <person name="Shao H.Z."/>
            <person name="Wang X."/>
            <person name="Wang C.C."/>
            <person name="Yang T.C."/>
            <person name="Huo Q.B."/>
            <person name="Li W."/>
            <person name="Chen H.Y."/>
            <person name="Chen S.E."/>
            <person name="Zhou L.G."/>
            <person name="Ni X.B."/>
            <person name="Tian J.H."/>
            <person name="Sheng Y."/>
            <person name="Liu T."/>
            <person name="Pan Y.S."/>
            <person name="Xia L.Y."/>
            <person name="Li J."/>
            <person name="Zhao F."/>
            <person name="Cao W.C."/>
        </authorList>
    </citation>
    <scope>NUCLEOTIDE SEQUENCE [LARGE SCALE GENOMIC DNA]</scope>
    <source>
        <strain evidence="1">Iper-2018</strain>
    </source>
</reference>
<keyword evidence="2" id="KW-1185">Reference proteome</keyword>
<accession>A0AC60Q101</accession>
<organism evidence="1 2">
    <name type="scientific">Ixodes persulcatus</name>
    <name type="common">Taiga tick</name>
    <dbReference type="NCBI Taxonomy" id="34615"/>
    <lineage>
        <taxon>Eukaryota</taxon>
        <taxon>Metazoa</taxon>
        <taxon>Ecdysozoa</taxon>
        <taxon>Arthropoda</taxon>
        <taxon>Chelicerata</taxon>
        <taxon>Arachnida</taxon>
        <taxon>Acari</taxon>
        <taxon>Parasitiformes</taxon>
        <taxon>Ixodida</taxon>
        <taxon>Ixodoidea</taxon>
        <taxon>Ixodidae</taxon>
        <taxon>Ixodinae</taxon>
        <taxon>Ixodes</taxon>
    </lineage>
</organism>
<protein>
    <submittedName>
        <fullName evidence="1">Uncharacterized protein</fullName>
    </submittedName>
</protein>
<evidence type="ECO:0000313" key="1">
    <source>
        <dbReference type="EMBL" id="KAG0426401.1"/>
    </source>
</evidence>
<evidence type="ECO:0000313" key="2">
    <source>
        <dbReference type="Proteomes" id="UP000805193"/>
    </source>
</evidence>
<dbReference type="Proteomes" id="UP000805193">
    <property type="component" value="Unassembled WGS sequence"/>
</dbReference>
<sequence length="629" mass="70495">SRPNMLQQKAQMDGTHGTNDARHGRTSHGRAEAMHNAAEATACGQAGVSGTFRADDGAFGPFEATNIIQHSPYSPPGLPCGRNYLREATITPPGFAEDHIPHEYKTPRFEHGLRSDVIYGRRSLSDVPQDQSGAFRALKETMSSFAPSANDIKDEHINEVMDVFIRIGSAPAIPVSPEVDSTSYVIVKLIDLDSGFMDLLSKVFNSILRTDLDMNVVLKSSTFLRNFLVSTVNELPARALANYIGFLALVRTAPFFPDNLSDLRQLFGRSVLGRAPSDVSNYSQLCFLAVERLLPDCFVKGSAKLRQTLGADVTISHWLSQLLTVFSRNLPRISWINELSVLFVRYRLKRRPVIRFGANLEQCSPGGPTKTFNTSKPLKFFHEVSMLKQQEQLQRILRGSADLPKRPLQSDLSIRASYDETRQLVHVPMALFNTSVPSNSTMFALHLSRFGVRSYRALVELLFQNNVYELEAPLSFTDEQARKLENLLSCLELDLRQLPLSLHGSVTPNMATSRSALLLHTIAVQLAFRAFQELLHVRRIWNLDFRLKGLPDFSADMLFFVYYALDNCESADDVYKEHSGDWLPAEYRVNMPLRHIDEFGEVFGCTNDSIMTHVTGGKCSVLTSERSTK</sequence>
<name>A0AC60Q101_IXOPE</name>
<proteinExistence type="predicted"/>
<feature type="non-terminal residue" evidence="1">
    <location>
        <position position="1"/>
    </location>
</feature>
<gene>
    <name evidence="1" type="ORF">HPB47_026491</name>
</gene>